<organism evidence="3 4">
    <name type="scientific">Microseira wollei NIES-4236</name>
    <dbReference type="NCBI Taxonomy" id="2530354"/>
    <lineage>
        <taxon>Bacteria</taxon>
        <taxon>Bacillati</taxon>
        <taxon>Cyanobacteriota</taxon>
        <taxon>Cyanophyceae</taxon>
        <taxon>Oscillatoriophycideae</taxon>
        <taxon>Aerosakkonematales</taxon>
        <taxon>Aerosakkonemataceae</taxon>
        <taxon>Microseira</taxon>
    </lineage>
</organism>
<evidence type="ECO:0000256" key="1">
    <source>
        <dbReference type="SAM" id="MobiDB-lite"/>
    </source>
</evidence>
<feature type="signal peptide" evidence="2">
    <location>
        <begin position="1"/>
        <end position="23"/>
    </location>
</feature>
<feature type="compositionally biased region" description="Pro residues" evidence="1">
    <location>
        <begin position="28"/>
        <end position="40"/>
    </location>
</feature>
<protein>
    <submittedName>
        <fullName evidence="3">Uncharacterized protein</fullName>
    </submittedName>
</protein>
<dbReference type="EMBL" id="BLAY01000025">
    <property type="protein sequence ID" value="GET37250.1"/>
    <property type="molecule type" value="Genomic_DNA"/>
</dbReference>
<gene>
    <name evidence="3" type="ORF">MiSe_20030</name>
</gene>
<dbReference type="AlphaFoldDB" id="A0AAV3X623"/>
<proteinExistence type="predicted"/>
<feature type="chain" id="PRO_5043562353" evidence="2">
    <location>
        <begin position="24"/>
        <end position="122"/>
    </location>
</feature>
<comment type="caution">
    <text evidence="3">The sequence shown here is derived from an EMBL/GenBank/DDBJ whole genome shotgun (WGS) entry which is preliminary data.</text>
</comment>
<evidence type="ECO:0000256" key="2">
    <source>
        <dbReference type="SAM" id="SignalP"/>
    </source>
</evidence>
<name>A0AAV3X623_9CYAN</name>
<keyword evidence="4" id="KW-1185">Reference proteome</keyword>
<sequence>MVKLNIISLVAIALAATSSFSLAQDIPIPVPPPQRRPQPSTPLQQQRLQVEQIQSEAEAEIEKLLTSEQQTQYRQARRSGNNILDSLDTIESLSDNQKTKINRIVRTASERILNLTRRRESR</sequence>
<evidence type="ECO:0000313" key="3">
    <source>
        <dbReference type="EMBL" id="GET37250.1"/>
    </source>
</evidence>
<feature type="region of interest" description="Disordered" evidence="1">
    <location>
        <begin position="28"/>
        <end position="48"/>
    </location>
</feature>
<accession>A0AAV3X623</accession>
<reference evidence="3" key="1">
    <citation type="submission" date="2019-10" db="EMBL/GenBank/DDBJ databases">
        <title>Draft genome sequece of Microseira wollei NIES-4236.</title>
        <authorList>
            <person name="Yamaguchi H."/>
            <person name="Suzuki S."/>
            <person name="Kawachi M."/>
        </authorList>
    </citation>
    <scope>NUCLEOTIDE SEQUENCE</scope>
    <source>
        <strain evidence="3">NIES-4236</strain>
    </source>
</reference>
<keyword evidence="2" id="KW-0732">Signal</keyword>
<dbReference type="RefSeq" id="WP_226578410.1">
    <property type="nucleotide sequence ID" value="NZ_BLAY01000025.1"/>
</dbReference>
<evidence type="ECO:0000313" key="4">
    <source>
        <dbReference type="Proteomes" id="UP001050975"/>
    </source>
</evidence>
<dbReference type="Proteomes" id="UP001050975">
    <property type="component" value="Unassembled WGS sequence"/>
</dbReference>